<evidence type="ECO:0000256" key="3">
    <source>
        <dbReference type="SAM" id="SignalP"/>
    </source>
</evidence>
<evidence type="ECO:0000313" key="5">
    <source>
        <dbReference type="Proteomes" id="UP000494269"/>
    </source>
</evidence>
<feature type="region of interest" description="Disordered" evidence="1">
    <location>
        <begin position="666"/>
        <end position="698"/>
    </location>
</feature>
<name>A0A6S7AYG6_9BURK</name>
<reference evidence="4 5" key="1">
    <citation type="submission" date="2020-04" db="EMBL/GenBank/DDBJ databases">
        <authorList>
            <person name="De Canck E."/>
        </authorList>
    </citation>
    <scope>NUCLEOTIDE SEQUENCE [LARGE SCALE GENOMIC DNA]</scope>
    <source>
        <strain evidence="4 5">LMG 3441</strain>
    </source>
</reference>
<keyword evidence="2" id="KW-1133">Transmembrane helix</keyword>
<feature type="transmembrane region" description="Helical" evidence="2">
    <location>
        <begin position="812"/>
        <end position="833"/>
    </location>
</feature>
<protein>
    <recommendedName>
        <fullName evidence="6">Beta-barrel assembly-enhancing protease</fullName>
    </recommendedName>
</protein>
<keyword evidence="5" id="KW-1185">Reference proteome</keyword>
<evidence type="ECO:0000256" key="2">
    <source>
        <dbReference type="SAM" id="Phobius"/>
    </source>
</evidence>
<keyword evidence="2" id="KW-0812">Transmembrane</keyword>
<dbReference type="AlphaFoldDB" id="A0A6S7AYG6"/>
<keyword evidence="3" id="KW-0732">Signal</keyword>
<evidence type="ECO:0008006" key="6">
    <source>
        <dbReference type="Google" id="ProtNLM"/>
    </source>
</evidence>
<accession>A0A6S7AYG6</accession>
<dbReference type="PROSITE" id="PS51257">
    <property type="entry name" value="PROKAR_LIPOPROTEIN"/>
    <property type="match status" value="1"/>
</dbReference>
<dbReference type="EMBL" id="CADIJQ010000013">
    <property type="protein sequence ID" value="CAB3740575.1"/>
    <property type="molecule type" value="Genomic_DNA"/>
</dbReference>
<feature type="signal peptide" evidence="3">
    <location>
        <begin position="1"/>
        <end position="24"/>
    </location>
</feature>
<sequence>MQNRKTIARIALLTCAIGAGIVVACGPDFPAQLLDDRAGTLRSTPANSFSYEASRLVVPADAIRAQELRTLPGGNDRQDAIPEDFDPALSPAQRATVRAMRQLPDGDQAYAAGATLPEAVRLYTAAAVDILAAANDETDVAVSRARARLHAILALPGNEGAARSVWATYMLAELENGASAAMPVDATPPGPASAASAAAAAAAAYARVRQLARDGAPDPWGLAIASFGQEARGLLRGSQGGCTYEDFQSATSCADAIPATALKHAIQLYAEQAARGSSSGQASLRLIASWALNAPARAVRLIDDPVSQRLLVAYALARVGDIVDGNPDSAYDIFATYEVNGQRGYADAAALAGRGNVTPNPALQVLATALAKQDVSRIQNADRVAALAYRVGRYDLAQPLAERLDTPLAWWIRAKLAIRRGDMAAAAQAYARAASSFPNADEHSIDAPGIARLTAERGVLALSRGQYVEALDLLLHANDPSAADLPEGGWLQSPYWNDAAYVAERVLTVDELKHYVDQHVPASAMPATPPGFLQFDYQRFYEWAVKHPIPDGDRLRLLLARRLMREGRMDQALAYFPSDADARFADLTDDAAGVWRVRPSSRHQKVEEYIAALHKAGNAWGRTARAEAWFTAARLARRNGLEIMGYEQDPDFAVYDGNYTYGAGRSPEPWRQSAGADASQTPDTPAQRAEAALPGPLVTPEERQRFAASEARPYARFHYRQIAADHALQAAGQLPNRSQAFAAVLCQGARYIIDDSPDRASAIYLRYVNQGAQVPFSGTFGRECAEPDFRAAAWFHYTQAWKAWERLRRDHAGLLLAVGLLAIIAGGGCVFAWRMPKRTPKRTAKPTHEKTQA</sequence>
<proteinExistence type="predicted"/>
<evidence type="ECO:0000256" key="1">
    <source>
        <dbReference type="SAM" id="MobiDB-lite"/>
    </source>
</evidence>
<feature type="chain" id="PRO_5028990959" description="Beta-barrel assembly-enhancing protease" evidence="3">
    <location>
        <begin position="25"/>
        <end position="853"/>
    </location>
</feature>
<keyword evidence="2" id="KW-0472">Membrane</keyword>
<evidence type="ECO:0000313" key="4">
    <source>
        <dbReference type="EMBL" id="CAB3740575.1"/>
    </source>
</evidence>
<dbReference type="RefSeq" id="WP_175171652.1">
    <property type="nucleotide sequence ID" value="NZ_CADIJQ010000013.1"/>
</dbReference>
<organism evidence="4 5">
    <name type="scientific">Achromobacter kerstersii</name>
    <dbReference type="NCBI Taxonomy" id="1353890"/>
    <lineage>
        <taxon>Bacteria</taxon>
        <taxon>Pseudomonadati</taxon>
        <taxon>Pseudomonadota</taxon>
        <taxon>Betaproteobacteria</taxon>
        <taxon>Burkholderiales</taxon>
        <taxon>Alcaligenaceae</taxon>
        <taxon>Achromobacter</taxon>
    </lineage>
</organism>
<dbReference type="Gene3D" id="1.25.40.10">
    <property type="entry name" value="Tetratricopeptide repeat domain"/>
    <property type="match status" value="1"/>
</dbReference>
<gene>
    <name evidence="4" type="ORF">LMG3441_05591</name>
</gene>
<dbReference type="Proteomes" id="UP000494269">
    <property type="component" value="Unassembled WGS sequence"/>
</dbReference>
<dbReference type="InterPro" id="IPR011990">
    <property type="entry name" value="TPR-like_helical_dom_sf"/>
</dbReference>